<dbReference type="InterPro" id="IPR001279">
    <property type="entry name" value="Metallo-B-lactamas"/>
</dbReference>
<dbReference type="GO" id="GO:0016787">
    <property type="term" value="F:hydrolase activity"/>
    <property type="evidence" value="ECO:0007669"/>
    <property type="project" value="UniProtKB-KW"/>
</dbReference>
<evidence type="ECO:0000313" key="4">
    <source>
        <dbReference type="Proteomes" id="UP000502756"/>
    </source>
</evidence>
<sequence length="307" mass="33687">MKIQTIAIIITFLIGLIRLGNAQSTADSTRQGTAKTVEKKYQARAPKTQPFGAEAFGPSRQTTVRWLGFAGFLVNSRGTTFMIDPVLEGFDMPVLIDFPIAPKAVPRLDAVLVTHADNDHFSVPTNQDLKRATKAYHSTIYVDSLMQNLGLPAFGHTIGDSFKFGRVKVTLTPADHAYQNAYPGMSKRHFKNEDACGFWLETPDGTIWAPGDSRLTPGHLSMPTPDAIFFDFSDSEWHFTFEGAVKIANAYPNSPLLLCHWGSVDAPDFSPFNGDPARLAKAIVNPGRIKVLAPGEPFILKPIKKGK</sequence>
<dbReference type="Pfam" id="PF12706">
    <property type="entry name" value="Lactamase_B_2"/>
    <property type="match status" value="1"/>
</dbReference>
<dbReference type="Proteomes" id="UP000502756">
    <property type="component" value="Chromosome"/>
</dbReference>
<feature type="domain" description="Metallo-beta-lactamase" evidence="2">
    <location>
        <begin position="80"/>
        <end position="261"/>
    </location>
</feature>
<dbReference type="PANTHER" id="PTHR43546">
    <property type="entry name" value="UPF0173 METAL-DEPENDENT HYDROLASE MJ1163-RELATED"/>
    <property type="match status" value="1"/>
</dbReference>
<evidence type="ECO:0000259" key="2">
    <source>
        <dbReference type="Pfam" id="PF12706"/>
    </source>
</evidence>
<dbReference type="KEGG" id="stae:HNV11_09410"/>
<reference evidence="3 4" key="1">
    <citation type="submission" date="2020-05" db="EMBL/GenBank/DDBJ databases">
        <title>Genome sequencing of Spirosoma sp. TS118.</title>
        <authorList>
            <person name="Lee J.-H."/>
            <person name="Jeong S."/>
            <person name="Zhao L."/>
            <person name="Jung J.-H."/>
            <person name="Kim M.-K."/>
            <person name="Lim S."/>
        </authorList>
    </citation>
    <scope>NUCLEOTIDE SEQUENCE [LARGE SCALE GENOMIC DNA]</scope>
    <source>
        <strain evidence="3 4">TS118</strain>
    </source>
</reference>
<dbReference type="RefSeq" id="WP_171739421.1">
    <property type="nucleotide sequence ID" value="NZ_CP053435.1"/>
</dbReference>
<dbReference type="EMBL" id="CP053435">
    <property type="protein sequence ID" value="QJW89582.1"/>
    <property type="molecule type" value="Genomic_DNA"/>
</dbReference>
<dbReference type="AlphaFoldDB" id="A0A6M5Y9T3"/>
<evidence type="ECO:0000256" key="1">
    <source>
        <dbReference type="ARBA" id="ARBA00022801"/>
    </source>
</evidence>
<gene>
    <name evidence="3" type="ORF">HNV11_09410</name>
</gene>
<organism evidence="3 4">
    <name type="scientific">Spirosoma taeanense</name>
    <dbReference type="NCBI Taxonomy" id="2735870"/>
    <lineage>
        <taxon>Bacteria</taxon>
        <taxon>Pseudomonadati</taxon>
        <taxon>Bacteroidota</taxon>
        <taxon>Cytophagia</taxon>
        <taxon>Cytophagales</taxon>
        <taxon>Cytophagaceae</taxon>
        <taxon>Spirosoma</taxon>
    </lineage>
</organism>
<dbReference type="SUPFAM" id="SSF56281">
    <property type="entry name" value="Metallo-hydrolase/oxidoreductase"/>
    <property type="match status" value="1"/>
</dbReference>
<name>A0A6M5Y9T3_9BACT</name>
<proteinExistence type="predicted"/>
<dbReference type="Gene3D" id="3.60.15.10">
    <property type="entry name" value="Ribonuclease Z/Hydroxyacylglutathione hydrolase-like"/>
    <property type="match status" value="1"/>
</dbReference>
<evidence type="ECO:0000313" key="3">
    <source>
        <dbReference type="EMBL" id="QJW89582.1"/>
    </source>
</evidence>
<dbReference type="InterPro" id="IPR050114">
    <property type="entry name" value="UPF0173_UPF0282_UlaG_hydrolase"/>
</dbReference>
<keyword evidence="1 3" id="KW-0378">Hydrolase</keyword>
<dbReference type="InterPro" id="IPR036866">
    <property type="entry name" value="RibonucZ/Hydroxyglut_hydro"/>
</dbReference>
<keyword evidence="4" id="KW-1185">Reference proteome</keyword>
<accession>A0A6M5Y9T3</accession>
<dbReference type="PANTHER" id="PTHR43546:SF9">
    <property type="entry name" value="L-ASCORBATE-6-PHOSPHATE LACTONASE ULAG-RELATED"/>
    <property type="match status" value="1"/>
</dbReference>
<protein>
    <submittedName>
        <fullName evidence="3">MBL fold metallo-hydrolase</fullName>
    </submittedName>
</protein>